<evidence type="ECO:0000256" key="1">
    <source>
        <dbReference type="SAM" id="Phobius"/>
    </source>
</evidence>
<keyword evidence="1" id="KW-0812">Transmembrane</keyword>
<comment type="caution">
    <text evidence="2">The sequence shown here is derived from an EMBL/GenBank/DDBJ whole genome shotgun (WGS) entry which is preliminary data.</text>
</comment>
<keyword evidence="1" id="KW-1133">Transmembrane helix</keyword>
<keyword evidence="1" id="KW-0472">Membrane</keyword>
<dbReference type="Proteomes" id="UP000070498">
    <property type="component" value="Unassembled WGS sequence"/>
</dbReference>
<organism evidence="2 3">
    <name type="scientific">Agrobacterium bohemicum</name>
    <dbReference type="NCBI Taxonomy" id="2052828"/>
    <lineage>
        <taxon>Bacteria</taxon>
        <taxon>Pseudomonadati</taxon>
        <taxon>Pseudomonadota</taxon>
        <taxon>Alphaproteobacteria</taxon>
        <taxon>Hyphomicrobiales</taxon>
        <taxon>Rhizobiaceae</taxon>
        <taxon>Rhizobium/Agrobacterium group</taxon>
        <taxon>Agrobacterium</taxon>
    </lineage>
</organism>
<name>A0A135P317_9HYPH</name>
<evidence type="ECO:0000313" key="2">
    <source>
        <dbReference type="EMBL" id="KXG85800.1"/>
    </source>
</evidence>
<protein>
    <submittedName>
        <fullName evidence="2">Uncharacterized protein</fullName>
    </submittedName>
</protein>
<keyword evidence="3" id="KW-1185">Reference proteome</keyword>
<feature type="transmembrane region" description="Helical" evidence="1">
    <location>
        <begin position="96"/>
        <end position="116"/>
    </location>
</feature>
<dbReference type="EMBL" id="LNUW01000028">
    <property type="protein sequence ID" value="KXG85800.1"/>
    <property type="molecule type" value="Genomic_DNA"/>
</dbReference>
<dbReference type="AlphaFoldDB" id="A0A135P317"/>
<accession>A0A135P317</accession>
<evidence type="ECO:0000313" key="3">
    <source>
        <dbReference type="Proteomes" id="UP000070498"/>
    </source>
</evidence>
<sequence>MTVVDRSFLSVAIYRNINFHILNSMVTPMPQLLQTYTDEPLSQQQMQSIADGMLAAQDYVSKKCAGLSGEIAIACREKFHQRFVLWERLEAFGESVLILAYFAVPLLLALAAVYFYRSYVENWFVNFVASLIKTRRQVGAKSDQIKSRIREKAKE</sequence>
<gene>
    <name evidence="2" type="ORF">ATO67_03960</name>
</gene>
<proteinExistence type="predicted"/>
<reference evidence="2 3" key="1">
    <citation type="submission" date="2015-11" db="EMBL/GenBank/DDBJ databases">
        <title>Draft genome sequence of Agrobacterium sp. R89-1.</title>
        <authorList>
            <person name="Zahradnik J."/>
            <person name="Kyslikova E."/>
            <person name="Palyzova A."/>
            <person name="Kyslik P."/>
        </authorList>
    </citation>
    <scope>NUCLEOTIDE SEQUENCE [LARGE SCALE GENOMIC DNA]</scope>
    <source>
        <strain evidence="2 3">R89-1</strain>
    </source>
</reference>